<dbReference type="InterPro" id="IPR042088">
    <property type="entry name" value="OligoPept_F_C"/>
</dbReference>
<dbReference type="CDD" id="cd09607">
    <property type="entry name" value="M3B_PepF"/>
    <property type="match status" value="1"/>
</dbReference>
<dbReference type="SUPFAM" id="SSF55486">
    <property type="entry name" value="Metalloproteases ('zincins'), catalytic domain"/>
    <property type="match status" value="1"/>
</dbReference>
<feature type="domain" description="Oligopeptidase F N-terminal" evidence="8">
    <location>
        <begin position="112"/>
        <end position="170"/>
    </location>
</feature>
<keyword evidence="3 6" id="KW-0378">Hydrolase</keyword>
<dbReference type="KEGG" id="ahk:NCTC10172_01368"/>
<dbReference type="STRING" id="1408416.GCA_000702765_00532"/>
<dbReference type="Pfam" id="PF08439">
    <property type="entry name" value="Peptidase_M3_N"/>
    <property type="match status" value="1"/>
</dbReference>
<dbReference type="Gene3D" id="1.10.1370.20">
    <property type="entry name" value="Oligoendopeptidase f, C-terminal domain"/>
    <property type="match status" value="1"/>
</dbReference>
<dbReference type="GO" id="GO:0006508">
    <property type="term" value="P:proteolysis"/>
    <property type="evidence" value="ECO:0007669"/>
    <property type="project" value="UniProtKB-KW"/>
</dbReference>
<organism evidence="9 10">
    <name type="scientific">Acholeplasma hippikon</name>
    <dbReference type="NCBI Taxonomy" id="264636"/>
    <lineage>
        <taxon>Bacteria</taxon>
        <taxon>Bacillati</taxon>
        <taxon>Mycoplasmatota</taxon>
        <taxon>Mollicutes</taxon>
        <taxon>Acholeplasmatales</taxon>
        <taxon>Acholeplasmataceae</taxon>
        <taxon>Acholeplasma</taxon>
    </lineage>
</organism>
<gene>
    <name evidence="9" type="primary">pepF1_3</name>
    <name evidence="9" type="ORF">NCTC10172_01368</name>
</gene>
<dbReference type="Proteomes" id="UP000290909">
    <property type="component" value="Chromosome"/>
</dbReference>
<dbReference type="GO" id="GO:0004222">
    <property type="term" value="F:metalloendopeptidase activity"/>
    <property type="evidence" value="ECO:0007669"/>
    <property type="project" value="InterPro"/>
</dbReference>
<accession>A0A449BLJ4</accession>
<keyword evidence="4 6" id="KW-0862">Zinc</keyword>
<comment type="cofactor">
    <cofactor evidence="6">
        <name>Zn(2+)</name>
        <dbReference type="ChEBI" id="CHEBI:29105"/>
    </cofactor>
    <text evidence="6">Binds 1 zinc ion.</text>
</comment>
<dbReference type="AlphaFoldDB" id="A0A449BLJ4"/>
<dbReference type="Pfam" id="PF01432">
    <property type="entry name" value="Peptidase_M3"/>
    <property type="match status" value="1"/>
</dbReference>
<proteinExistence type="inferred from homology"/>
<dbReference type="Gene3D" id="1.20.140.70">
    <property type="entry name" value="Oligopeptidase f, N-terminal domain"/>
    <property type="match status" value="1"/>
</dbReference>
<evidence type="ECO:0000256" key="1">
    <source>
        <dbReference type="ARBA" id="ARBA00022670"/>
    </source>
</evidence>
<evidence type="ECO:0000259" key="7">
    <source>
        <dbReference type="Pfam" id="PF01432"/>
    </source>
</evidence>
<dbReference type="GO" id="GO:0046872">
    <property type="term" value="F:metal ion binding"/>
    <property type="evidence" value="ECO:0007669"/>
    <property type="project" value="UniProtKB-UniRule"/>
</dbReference>
<dbReference type="EMBL" id="LR215050">
    <property type="protein sequence ID" value="VEU83293.1"/>
    <property type="molecule type" value="Genomic_DNA"/>
</dbReference>
<protein>
    <submittedName>
        <fullName evidence="9">Oligoendopeptidase F, plasmid</fullName>
        <ecNumber evidence="9">3.4.24.-</ecNumber>
    </submittedName>
</protein>
<dbReference type="InterPro" id="IPR034006">
    <property type="entry name" value="M3B_PepF_2"/>
</dbReference>
<dbReference type="RefSeq" id="WP_035368772.1">
    <property type="nucleotide sequence ID" value="NZ_LR215050.1"/>
</dbReference>
<evidence type="ECO:0000313" key="9">
    <source>
        <dbReference type="EMBL" id="VEU83293.1"/>
    </source>
</evidence>
<evidence type="ECO:0000259" key="8">
    <source>
        <dbReference type="Pfam" id="PF08439"/>
    </source>
</evidence>
<evidence type="ECO:0000256" key="6">
    <source>
        <dbReference type="RuleBase" id="RU003435"/>
    </source>
</evidence>
<evidence type="ECO:0000256" key="2">
    <source>
        <dbReference type="ARBA" id="ARBA00022723"/>
    </source>
</evidence>
<keyword evidence="10" id="KW-1185">Reference proteome</keyword>
<evidence type="ECO:0000313" key="10">
    <source>
        <dbReference type="Proteomes" id="UP000290909"/>
    </source>
</evidence>
<feature type="domain" description="Peptidase M3A/M3B catalytic" evidence="7">
    <location>
        <begin position="187"/>
        <end position="568"/>
    </location>
</feature>
<dbReference type="InterPro" id="IPR001567">
    <property type="entry name" value="Pept_M3A_M3B_dom"/>
</dbReference>
<keyword evidence="5 6" id="KW-0482">Metalloprotease</keyword>
<comment type="similarity">
    <text evidence="6">Belongs to the peptidase M3 family.</text>
</comment>
<reference evidence="9 10" key="1">
    <citation type="submission" date="2019-01" db="EMBL/GenBank/DDBJ databases">
        <authorList>
            <consortium name="Pathogen Informatics"/>
        </authorList>
    </citation>
    <scope>NUCLEOTIDE SEQUENCE [LARGE SCALE GENOMIC DNA]</scope>
    <source>
        <strain evidence="9 10">NCTC10172</strain>
    </source>
</reference>
<keyword evidence="2 6" id="KW-0479">Metal-binding</keyword>
<name>A0A449BLJ4_9MOLU</name>
<dbReference type="InterPro" id="IPR013647">
    <property type="entry name" value="OligopepF_N_dom"/>
</dbReference>
<evidence type="ECO:0000256" key="5">
    <source>
        <dbReference type="ARBA" id="ARBA00023049"/>
    </source>
</evidence>
<keyword evidence="1 6" id="KW-0645">Protease</keyword>
<sequence length="584" mass="66634">MQEINWNLDDLYKGFDDKYNEDVEALDSLIKASIKHLQSYDGDDLKYIEKYIENEEKLQILVGNLYSYASLSASTDVTNNVALGYISKLSNILRQTTAESVKFSRYLATVDLDKLAEKSSKIKTYLTIFKRQQKSAKHLLSEQEEILYGKLSELSSRSWSQIQSLATANLMVEIDGKEVTFSHARNLAYDANQEVRKAAYEAELKAYEKVDDFVALALTNIKREVNTMNELRGYKSALEKTLEQSNMTEATLNAMIEAIKEYRPYFAEYLKAKAKYLGHENGLPWYDLFAPVGSLNKTYSYEEAKDLVANAFDSYSNKLGDFARRAFLNNWIDVYPKKGKRGGAFCSNQPQIGQSRILLNFTGSLDNVSTLAHELGHGYHGDVIQANEPLHWDYPMPLAETASIFCEAIMNNYLLSQITDPKERLSILEMSLQGDTQVIIDILSRFLFESKVFSEADRPIAKEEMKAWMLEAQKEAYTTGLDHNQLHPYMWLVKGHYYSAGLGYYNFPYAFGLLFGKGLYAQYLKDKESFLKNYDALLALTCKEDAEVVAMSMGIDITKKEFWMDSLAMIKKDIDEVIALLNLE</sequence>
<evidence type="ECO:0000256" key="3">
    <source>
        <dbReference type="ARBA" id="ARBA00022801"/>
    </source>
</evidence>
<dbReference type="EC" id="3.4.24.-" evidence="9"/>
<evidence type="ECO:0000256" key="4">
    <source>
        <dbReference type="ARBA" id="ARBA00022833"/>
    </source>
</evidence>